<proteinExistence type="predicted"/>
<dbReference type="Proteomes" id="UP001150603">
    <property type="component" value="Unassembled WGS sequence"/>
</dbReference>
<keyword evidence="2" id="KW-1185">Reference proteome</keyword>
<dbReference type="EMBL" id="JANBPW010002233">
    <property type="protein sequence ID" value="KAJ1941538.1"/>
    <property type="molecule type" value="Genomic_DNA"/>
</dbReference>
<comment type="caution">
    <text evidence="1">The sequence shown here is derived from an EMBL/GenBank/DDBJ whole genome shotgun (WGS) entry which is preliminary data.</text>
</comment>
<protein>
    <submittedName>
        <fullName evidence="1">CorA metal ion transporter</fullName>
    </submittedName>
</protein>
<feature type="non-terminal residue" evidence="1">
    <location>
        <position position="237"/>
    </location>
</feature>
<evidence type="ECO:0000313" key="1">
    <source>
        <dbReference type="EMBL" id="KAJ1941538.1"/>
    </source>
</evidence>
<gene>
    <name evidence="1" type="primary">MNR2_3</name>
    <name evidence="1" type="ORF">FBU59_003471</name>
</gene>
<sequence length="237" mass="26759">MGSLATSLLGAIDRFQPVHNARFVLYSPSAGIFQADELDRIRDGELTLSDIIEASSKNISLERLRSDRSEAPQDPGSDVLHTGKHELNRTYVPESGCFWLDVTDPSPEEMRWLTRKFGIHPSTIEVILAAEETLDTFETFPDYNFLTYWTVDYKGESKSIHEFNQGTDRVVKACCSIVIMESCVLTFHGARNLSHLGNVIDRLRRLADPQTHQMPPLTPAYIAYALIDDITDMLVRL</sequence>
<accession>A0ACC1J8E9</accession>
<evidence type="ECO:0000313" key="2">
    <source>
        <dbReference type="Proteomes" id="UP001150603"/>
    </source>
</evidence>
<name>A0ACC1J8E9_9FUNG</name>
<reference evidence="1" key="1">
    <citation type="submission" date="2022-07" db="EMBL/GenBank/DDBJ databases">
        <title>Phylogenomic reconstructions and comparative analyses of Kickxellomycotina fungi.</title>
        <authorList>
            <person name="Reynolds N.K."/>
            <person name="Stajich J.E."/>
            <person name="Barry K."/>
            <person name="Grigoriev I.V."/>
            <person name="Crous P."/>
            <person name="Smith M.E."/>
        </authorList>
    </citation>
    <scope>NUCLEOTIDE SEQUENCE</scope>
    <source>
        <strain evidence="1">NRRL 5244</strain>
    </source>
</reference>
<organism evidence="1 2">
    <name type="scientific">Linderina macrospora</name>
    <dbReference type="NCBI Taxonomy" id="4868"/>
    <lineage>
        <taxon>Eukaryota</taxon>
        <taxon>Fungi</taxon>
        <taxon>Fungi incertae sedis</taxon>
        <taxon>Zoopagomycota</taxon>
        <taxon>Kickxellomycotina</taxon>
        <taxon>Kickxellomycetes</taxon>
        <taxon>Kickxellales</taxon>
        <taxon>Kickxellaceae</taxon>
        <taxon>Linderina</taxon>
    </lineage>
</organism>